<dbReference type="Pfam" id="PF23344">
    <property type="entry name" value="ZP-N"/>
    <property type="match status" value="1"/>
</dbReference>
<comment type="caution">
    <text evidence="7">The sequence shown here is derived from an EMBL/GenBank/DDBJ whole genome shotgun (WGS) entry which is preliminary data.</text>
</comment>
<keyword evidence="2" id="KW-1015">Disulfide bond</keyword>
<keyword evidence="4" id="KW-0472">Membrane</keyword>
<feature type="transmembrane region" description="Helical" evidence="4">
    <location>
        <begin position="344"/>
        <end position="368"/>
    </location>
</feature>
<feature type="chain" id="PRO_5040977678" description="ZP domain-containing protein" evidence="5">
    <location>
        <begin position="21"/>
        <end position="386"/>
    </location>
</feature>
<evidence type="ECO:0000313" key="7">
    <source>
        <dbReference type="EMBL" id="KAJ7390699.1"/>
    </source>
</evidence>
<evidence type="ECO:0000256" key="4">
    <source>
        <dbReference type="SAM" id="Phobius"/>
    </source>
</evidence>
<accession>A0A9X0A317</accession>
<protein>
    <recommendedName>
        <fullName evidence="6">ZP domain-containing protein</fullName>
    </recommendedName>
</protein>
<feature type="signal peptide" evidence="5">
    <location>
        <begin position="1"/>
        <end position="20"/>
    </location>
</feature>
<evidence type="ECO:0000259" key="6">
    <source>
        <dbReference type="PROSITE" id="PS51034"/>
    </source>
</evidence>
<evidence type="ECO:0000256" key="1">
    <source>
        <dbReference type="ARBA" id="ARBA00022729"/>
    </source>
</evidence>
<sequence>MKGIFFIGFTLIVAFNLSSAQESPTNATGDGAAGEMVIDSASKLEIVCHGDYIEVTVESKNYPGLDTNVTHLEDEACVPVYRDDSKAVFRFGLEECKTKQEDDGKVIRYNNRIIAVVRDLDEEDHITRKSTRVLPFQCSYKKKAVLSKVSVKPAYVKMITNTEDYGNFTYIMHMYLNKEHSEKVEEYPLLVGISQRLYLHLKVQSGDTELIVFPDECKATPSAGYNAKPDHPIIEQACPRDKYIEYDYQKSANQNFSLVAFRFKSGYDDVYIHCKLTVCRSDDQGSKCDKGCQEEGNESRKKRDTREEYDADLYIGPIKITEEQEKDLESADSPEIVKDSPKTFLLVGVLVGVLGTVTLGLIGALIIVTRRSRLSGNGPSLLVQDE</sequence>
<reference evidence="7" key="1">
    <citation type="submission" date="2023-01" db="EMBL/GenBank/DDBJ databases">
        <title>Genome assembly of the deep-sea coral Lophelia pertusa.</title>
        <authorList>
            <person name="Herrera S."/>
            <person name="Cordes E."/>
        </authorList>
    </citation>
    <scope>NUCLEOTIDE SEQUENCE</scope>
    <source>
        <strain evidence="7">USNM1676648</strain>
        <tissue evidence="7">Polyp</tissue>
    </source>
</reference>
<dbReference type="InterPro" id="IPR055356">
    <property type="entry name" value="ZP-N"/>
</dbReference>
<keyword evidence="4" id="KW-1133">Transmembrane helix</keyword>
<evidence type="ECO:0000256" key="3">
    <source>
        <dbReference type="SAM" id="MobiDB-lite"/>
    </source>
</evidence>
<keyword evidence="8" id="KW-1185">Reference proteome</keyword>
<evidence type="ECO:0000313" key="8">
    <source>
        <dbReference type="Proteomes" id="UP001163046"/>
    </source>
</evidence>
<gene>
    <name evidence="7" type="ORF">OS493_023414</name>
</gene>
<dbReference type="PROSITE" id="PS51034">
    <property type="entry name" value="ZP_2"/>
    <property type="match status" value="1"/>
</dbReference>
<dbReference type="PANTHER" id="PTHR14002">
    <property type="entry name" value="ENDOGLIN/TGF-BETA RECEPTOR TYPE III"/>
    <property type="match status" value="1"/>
</dbReference>
<dbReference type="Gene3D" id="2.60.40.3210">
    <property type="entry name" value="Zona pellucida, ZP-N domain"/>
    <property type="match status" value="1"/>
</dbReference>
<proteinExistence type="predicted"/>
<organism evidence="7 8">
    <name type="scientific">Desmophyllum pertusum</name>
    <dbReference type="NCBI Taxonomy" id="174260"/>
    <lineage>
        <taxon>Eukaryota</taxon>
        <taxon>Metazoa</taxon>
        <taxon>Cnidaria</taxon>
        <taxon>Anthozoa</taxon>
        <taxon>Hexacorallia</taxon>
        <taxon>Scleractinia</taxon>
        <taxon>Caryophylliina</taxon>
        <taxon>Caryophylliidae</taxon>
        <taxon>Desmophyllum</taxon>
    </lineage>
</organism>
<evidence type="ECO:0000256" key="5">
    <source>
        <dbReference type="SAM" id="SignalP"/>
    </source>
</evidence>
<dbReference type="AlphaFoldDB" id="A0A9X0A317"/>
<dbReference type="Pfam" id="PF00100">
    <property type="entry name" value="Zona_pellucida"/>
    <property type="match status" value="1"/>
</dbReference>
<dbReference type="InterPro" id="IPR001507">
    <property type="entry name" value="ZP_dom"/>
</dbReference>
<dbReference type="InterPro" id="IPR055355">
    <property type="entry name" value="ZP-C"/>
</dbReference>
<dbReference type="EMBL" id="MU825413">
    <property type="protein sequence ID" value="KAJ7390699.1"/>
    <property type="molecule type" value="Genomic_DNA"/>
</dbReference>
<dbReference type="Gene3D" id="2.60.40.4100">
    <property type="entry name" value="Zona pellucida, ZP-C domain"/>
    <property type="match status" value="1"/>
</dbReference>
<feature type="region of interest" description="Disordered" evidence="3">
    <location>
        <begin position="283"/>
        <end position="306"/>
    </location>
</feature>
<dbReference type="Proteomes" id="UP001163046">
    <property type="component" value="Unassembled WGS sequence"/>
</dbReference>
<feature type="domain" description="ZP" evidence="6">
    <location>
        <begin position="47"/>
        <end position="295"/>
    </location>
</feature>
<evidence type="ECO:0000256" key="2">
    <source>
        <dbReference type="ARBA" id="ARBA00023157"/>
    </source>
</evidence>
<keyword evidence="1 5" id="KW-0732">Signal</keyword>
<keyword evidence="4" id="KW-0812">Transmembrane</keyword>
<name>A0A9X0A317_9CNID</name>
<dbReference type="PANTHER" id="PTHR14002:SF43">
    <property type="entry name" value="DELTA-LIKE PROTEIN"/>
    <property type="match status" value="1"/>
</dbReference>
<dbReference type="SMART" id="SM00241">
    <property type="entry name" value="ZP"/>
    <property type="match status" value="1"/>
</dbReference>
<dbReference type="InterPro" id="IPR042235">
    <property type="entry name" value="ZP-C_dom"/>
</dbReference>
<dbReference type="OrthoDB" id="5959488at2759"/>